<evidence type="ECO:0000256" key="4">
    <source>
        <dbReference type="ARBA" id="ARBA00022475"/>
    </source>
</evidence>
<keyword evidence="7 10" id="KW-0283">Flagellar rotation</keyword>
<evidence type="ECO:0000256" key="7">
    <source>
        <dbReference type="ARBA" id="ARBA00022779"/>
    </source>
</evidence>
<comment type="similarity">
    <text evidence="3 10">Belongs to the FliL family.</text>
</comment>
<evidence type="ECO:0000256" key="6">
    <source>
        <dbReference type="ARBA" id="ARBA00022692"/>
    </source>
</evidence>
<dbReference type="GO" id="GO:0009425">
    <property type="term" value="C:bacterial-type flagellum basal body"/>
    <property type="evidence" value="ECO:0007669"/>
    <property type="project" value="InterPro"/>
</dbReference>
<dbReference type="GO" id="GO:0006935">
    <property type="term" value="P:chemotaxis"/>
    <property type="evidence" value="ECO:0007669"/>
    <property type="project" value="UniProtKB-KW"/>
</dbReference>
<dbReference type="GO" id="GO:0005886">
    <property type="term" value="C:plasma membrane"/>
    <property type="evidence" value="ECO:0007669"/>
    <property type="project" value="UniProtKB-SubCell"/>
</dbReference>
<accession>A0A9E2NP02</accession>
<proteinExistence type="inferred from homology"/>
<comment type="subcellular location">
    <subcellularLocation>
        <location evidence="2">Cell membrane</location>
        <topology evidence="2">Single-pass membrane protein</topology>
    </subcellularLocation>
</comment>
<name>A0A9E2NP02_9FIRM</name>
<evidence type="ECO:0000256" key="2">
    <source>
        <dbReference type="ARBA" id="ARBA00004162"/>
    </source>
</evidence>
<dbReference type="AlphaFoldDB" id="A0A9E2NP02"/>
<organism evidence="11 12">
    <name type="scientific">Candidatus Cellulosilyticum pullistercoris</name>
    <dbReference type="NCBI Taxonomy" id="2838521"/>
    <lineage>
        <taxon>Bacteria</taxon>
        <taxon>Bacillati</taxon>
        <taxon>Bacillota</taxon>
        <taxon>Clostridia</taxon>
        <taxon>Lachnospirales</taxon>
        <taxon>Cellulosilyticaceae</taxon>
        <taxon>Cellulosilyticum</taxon>
    </lineage>
</organism>
<evidence type="ECO:0000256" key="8">
    <source>
        <dbReference type="ARBA" id="ARBA00022989"/>
    </source>
</evidence>
<evidence type="ECO:0000313" key="11">
    <source>
        <dbReference type="EMBL" id="MBU3804948.1"/>
    </source>
</evidence>
<dbReference type="PANTHER" id="PTHR35091">
    <property type="entry name" value="FLAGELLAR PROTEIN FLIL"/>
    <property type="match status" value="1"/>
</dbReference>
<comment type="function">
    <text evidence="1 10">Controls the rotational direction of flagella during chemotaxis.</text>
</comment>
<dbReference type="Pfam" id="PF03748">
    <property type="entry name" value="FliL"/>
    <property type="match status" value="1"/>
</dbReference>
<sequence length="156" mass="17409">MESKFKIFVMVSIAVLGIAIAGSTFWMLKVLNTSQTQSMVSQERPPNKLKEVEVGDAIITNIASEGNGQHFAKIQIKVGVDASDTKNYEAFTSEFAERSASIRNELINVIGEQTYTMLSDTKAGKEKLADEIITRLNKLLGTEMIQAVYYEEYFIQ</sequence>
<evidence type="ECO:0000256" key="3">
    <source>
        <dbReference type="ARBA" id="ARBA00008281"/>
    </source>
</evidence>
<dbReference type="EMBL" id="JAHLFQ010000218">
    <property type="protein sequence ID" value="MBU3804948.1"/>
    <property type="molecule type" value="Genomic_DNA"/>
</dbReference>
<dbReference type="PANTHER" id="PTHR35091:SF2">
    <property type="entry name" value="FLAGELLAR PROTEIN FLIL"/>
    <property type="match status" value="1"/>
</dbReference>
<keyword evidence="9 10" id="KW-0472">Membrane</keyword>
<dbReference type="Proteomes" id="UP000824229">
    <property type="component" value="Unassembled WGS sequence"/>
</dbReference>
<evidence type="ECO:0000256" key="9">
    <source>
        <dbReference type="ARBA" id="ARBA00023136"/>
    </source>
</evidence>
<evidence type="ECO:0000256" key="1">
    <source>
        <dbReference type="ARBA" id="ARBA00002254"/>
    </source>
</evidence>
<keyword evidence="6 10" id="KW-0812">Transmembrane</keyword>
<evidence type="ECO:0000256" key="10">
    <source>
        <dbReference type="RuleBase" id="RU364125"/>
    </source>
</evidence>
<comment type="caution">
    <text evidence="11">The sequence shown here is derived from an EMBL/GenBank/DDBJ whole genome shotgun (WGS) entry which is preliminary data.</text>
</comment>
<keyword evidence="11" id="KW-0966">Cell projection</keyword>
<reference evidence="11" key="2">
    <citation type="submission" date="2021-04" db="EMBL/GenBank/DDBJ databases">
        <authorList>
            <person name="Gilroy R."/>
        </authorList>
    </citation>
    <scope>NUCLEOTIDE SEQUENCE</scope>
    <source>
        <strain evidence="11">B5-657</strain>
    </source>
</reference>
<protein>
    <recommendedName>
        <fullName evidence="10">Flagellar protein FliL</fullName>
    </recommendedName>
</protein>
<keyword evidence="11" id="KW-0969">Cilium</keyword>
<gene>
    <name evidence="11" type="ORF">H9872_09370</name>
</gene>
<keyword evidence="4 10" id="KW-1003">Cell membrane</keyword>
<evidence type="ECO:0000256" key="5">
    <source>
        <dbReference type="ARBA" id="ARBA00022500"/>
    </source>
</evidence>
<reference evidence="11" key="1">
    <citation type="journal article" date="2021" name="PeerJ">
        <title>Extensive microbial diversity within the chicken gut microbiome revealed by metagenomics and culture.</title>
        <authorList>
            <person name="Gilroy R."/>
            <person name="Ravi A."/>
            <person name="Getino M."/>
            <person name="Pursley I."/>
            <person name="Horton D.L."/>
            <person name="Alikhan N.F."/>
            <person name="Baker D."/>
            <person name="Gharbi K."/>
            <person name="Hall N."/>
            <person name="Watson M."/>
            <person name="Adriaenssens E.M."/>
            <person name="Foster-Nyarko E."/>
            <person name="Jarju S."/>
            <person name="Secka A."/>
            <person name="Antonio M."/>
            <person name="Oren A."/>
            <person name="Chaudhuri R.R."/>
            <person name="La Ragione R."/>
            <person name="Hildebrand F."/>
            <person name="Pallen M.J."/>
        </authorList>
    </citation>
    <scope>NUCLEOTIDE SEQUENCE</scope>
    <source>
        <strain evidence="11">B5-657</strain>
    </source>
</reference>
<dbReference type="GO" id="GO:0071978">
    <property type="term" value="P:bacterial-type flagellum-dependent swarming motility"/>
    <property type="evidence" value="ECO:0007669"/>
    <property type="project" value="TreeGrafter"/>
</dbReference>
<evidence type="ECO:0000313" key="12">
    <source>
        <dbReference type="Proteomes" id="UP000824229"/>
    </source>
</evidence>
<keyword evidence="5 10" id="KW-0145">Chemotaxis</keyword>
<keyword evidence="8 10" id="KW-1133">Transmembrane helix</keyword>
<dbReference type="InterPro" id="IPR005503">
    <property type="entry name" value="FliL"/>
</dbReference>
<keyword evidence="11" id="KW-0282">Flagellum</keyword>
<feature type="transmembrane region" description="Helical" evidence="10">
    <location>
        <begin position="7"/>
        <end position="28"/>
    </location>
</feature>